<keyword evidence="2" id="KW-0285">Flavoprotein</keyword>
<dbReference type="Pfam" id="PF00890">
    <property type="entry name" value="FAD_binding_2"/>
    <property type="match status" value="1"/>
</dbReference>
<protein>
    <recommendedName>
        <fullName evidence="5">FAD-dependent oxidoreductase 2 FAD-binding domain-containing protein</fullName>
    </recommendedName>
</protein>
<dbReference type="InterPro" id="IPR050493">
    <property type="entry name" value="FAD-dep_Monooxygenase_BioMet"/>
</dbReference>
<keyword evidence="3" id="KW-0560">Oxidoreductase</keyword>
<dbReference type="PANTHER" id="PTHR13789">
    <property type="entry name" value="MONOOXYGENASE"/>
    <property type="match status" value="1"/>
</dbReference>
<gene>
    <name evidence="6" type="ORF">LTR09_004853</name>
</gene>
<sequence length="145" mass="15362">MAPLTLKIVVVGGGIAGLATAIALRRGGHEVIVLGQSRFSSEIGAAIHCAPNATRVLDKALGFDFEKAGAVQNARCLLSDGNTAKVMADMDVSHLVSEYGHPWYFFHRVDLRGALKELAFGDGDGPPAQLNLQAKAVSMVYRDLS</sequence>
<dbReference type="PANTHER" id="PTHR13789:SF314">
    <property type="entry name" value="FAD-BINDING DOMAIN-CONTAINING PROTEIN"/>
    <property type="match status" value="1"/>
</dbReference>
<evidence type="ECO:0000256" key="2">
    <source>
        <dbReference type="ARBA" id="ARBA00022630"/>
    </source>
</evidence>
<comment type="caution">
    <text evidence="6">The sequence shown here is derived from an EMBL/GenBank/DDBJ whole genome shotgun (WGS) entry which is preliminary data.</text>
</comment>
<evidence type="ECO:0000259" key="5">
    <source>
        <dbReference type="Pfam" id="PF00890"/>
    </source>
</evidence>
<reference evidence="6" key="1">
    <citation type="submission" date="2023-04" db="EMBL/GenBank/DDBJ databases">
        <title>Black Yeasts Isolated from many extreme environments.</title>
        <authorList>
            <person name="Coleine C."/>
            <person name="Stajich J.E."/>
            <person name="Selbmann L."/>
        </authorList>
    </citation>
    <scope>NUCLEOTIDE SEQUENCE</scope>
    <source>
        <strain evidence="6">CCFEE 5312</strain>
    </source>
</reference>
<dbReference type="GO" id="GO:0004497">
    <property type="term" value="F:monooxygenase activity"/>
    <property type="evidence" value="ECO:0007669"/>
    <property type="project" value="UniProtKB-KW"/>
</dbReference>
<dbReference type="InterPro" id="IPR003953">
    <property type="entry name" value="FAD-dep_OxRdtase_2_FAD-bd"/>
</dbReference>
<evidence type="ECO:0000256" key="1">
    <source>
        <dbReference type="ARBA" id="ARBA00007992"/>
    </source>
</evidence>
<feature type="domain" description="FAD-dependent oxidoreductase 2 FAD-binding" evidence="5">
    <location>
        <begin position="8"/>
        <end position="38"/>
    </location>
</feature>
<comment type="similarity">
    <text evidence="1">Belongs to the paxM FAD-dependent monooxygenase family.</text>
</comment>
<keyword evidence="7" id="KW-1185">Reference proteome</keyword>
<evidence type="ECO:0000313" key="6">
    <source>
        <dbReference type="EMBL" id="KAK3054075.1"/>
    </source>
</evidence>
<dbReference type="Proteomes" id="UP001271007">
    <property type="component" value="Unassembled WGS sequence"/>
</dbReference>
<name>A0AAJ0DPE4_9PEZI</name>
<evidence type="ECO:0000313" key="7">
    <source>
        <dbReference type="Proteomes" id="UP001271007"/>
    </source>
</evidence>
<dbReference type="InterPro" id="IPR036188">
    <property type="entry name" value="FAD/NAD-bd_sf"/>
</dbReference>
<evidence type="ECO:0000256" key="3">
    <source>
        <dbReference type="ARBA" id="ARBA00023002"/>
    </source>
</evidence>
<keyword evidence="4" id="KW-0503">Monooxygenase</keyword>
<organism evidence="6 7">
    <name type="scientific">Extremus antarcticus</name>
    <dbReference type="NCBI Taxonomy" id="702011"/>
    <lineage>
        <taxon>Eukaryota</taxon>
        <taxon>Fungi</taxon>
        <taxon>Dikarya</taxon>
        <taxon>Ascomycota</taxon>
        <taxon>Pezizomycotina</taxon>
        <taxon>Dothideomycetes</taxon>
        <taxon>Dothideomycetidae</taxon>
        <taxon>Mycosphaerellales</taxon>
        <taxon>Extremaceae</taxon>
        <taxon>Extremus</taxon>
    </lineage>
</organism>
<accession>A0AAJ0DPE4</accession>
<evidence type="ECO:0000256" key="4">
    <source>
        <dbReference type="ARBA" id="ARBA00023033"/>
    </source>
</evidence>
<proteinExistence type="inferred from homology"/>
<dbReference type="SUPFAM" id="SSF51905">
    <property type="entry name" value="FAD/NAD(P)-binding domain"/>
    <property type="match status" value="1"/>
</dbReference>
<dbReference type="Gene3D" id="3.50.50.60">
    <property type="entry name" value="FAD/NAD(P)-binding domain"/>
    <property type="match status" value="1"/>
</dbReference>
<dbReference type="AlphaFoldDB" id="A0AAJ0DPE4"/>
<dbReference type="EMBL" id="JAWDJX010000013">
    <property type="protein sequence ID" value="KAK3054075.1"/>
    <property type="molecule type" value="Genomic_DNA"/>
</dbReference>